<dbReference type="EMBL" id="CP017707">
    <property type="protein sequence ID" value="AOZ49992.1"/>
    <property type="molecule type" value="Genomic_DNA"/>
</dbReference>
<evidence type="ECO:0000256" key="5">
    <source>
        <dbReference type="PIRNR" id="PIRNR005426"/>
    </source>
</evidence>
<dbReference type="PANTHER" id="PTHR43425">
    <property type="entry name" value="OXYGEN-INSENSITIVE NADPH NITROREDUCTASE"/>
    <property type="match status" value="1"/>
</dbReference>
<gene>
    <name evidence="7" type="ORF">BKX93_08250</name>
</gene>
<proteinExistence type="inferred from homology"/>
<keyword evidence="3 5" id="KW-0288">FMN</keyword>
<evidence type="ECO:0000313" key="7">
    <source>
        <dbReference type="EMBL" id="AOZ49992.1"/>
    </source>
</evidence>
<sequence>MNETLQLMHSHRSVRSYQDKPVAPELLDAVLDAAWKGPTSINGQQVSLVVVQDAERRRRIAEIAGGQPWIAQAPVFVAVVMDFHKTHLGVEMAGEKQVIHDSVEAFAVGSVDAGIALGNMITASHAAGLGVVPIGGIRRDPQAMIDLLDLPELTFPLVGLVIGHVQDDAEQKPRLPRSSFVHRESYQAAELAGHIAAYDDTLRRHWQDIGRADGEPWTANTARYYRQVYFPKVAPVARAQGFGFEQ</sequence>
<feature type="domain" description="Nitroreductase" evidence="6">
    <location>
        <begin position="10"/>
        <end position="164"/>
    </location>
</feature>
<dbReference type="RefSeq" id="WP_070979480.1">
    <property type="nucleotide sequence ID" value="NZ_CP017707.1"/>
</dbReference>
<evidence type="ECO:0000256" key="2">
    <source>
        <dbReference type="ARBA" id="ARBA00022630"/>
    </source>
</evidence>
<evidence type="ECO:0000256" key="3">
    <source>
        <dbReference type="ARBA" id="ARBA00022643"/>
    </source>
</evidence>
<keyword evidence="5" id="KW-0521">NADP</keyword>
<dbReference type="SUPFAM" id="SSF55469">
    <property type="entry name" value="FMN-dependent nitroreductase-like"/>
    <property type="match status" value="1"/>
</dbReference>
<evidence type="ECO:0000256" key="4">
    <source>
        <dbReference type="ARBA" id="ARBA00023002"/>
    </source>
</evidence>
<dbReference type="Pfam" id="PF00881">
    <property type="entry name" value="Nitroreductase"/>
    <property type="match status" value="1"/>
</dbReference>
<dbReference type="STRING" id="1108595.BKX93_08250"/>
<dbReference type="KEGG" id="cvc:BKX93_08250"/>
<dbReference type="Proteomes" id="UP000178776">
    <property type="component" value="Chromosome"/>
</dbReference>
<evidence type="ECO:0000259" key="6">
    <source>
        <dbReference type="Pfam" id="PF00881"/>
    </source>
</evidence>
<keyword evidence="2 5" id="KW-0285">Flavoprotein</keyword>
<dbReference type="CDD" id="cd02146">
    <property type="entry name" value="NfsA-like"/>
    <property type="match status" value="1"/>
</dbReference>
<keyword evidence="4 5" id="KW-0560">Oxidoreductase</keyword>
<dbReference type="PIRSF" id="PIRSF005426">
    <property type="entry name" value="Frp"/>
    <property type="match status" value="1"/>
</dbReference>
<dbReference type="GO" id="GO:0016491">
    <property type="term" value="F:oxidoreductase activity"/>
    <property type="evidence" value="ECO:0007669"/>
    <property type="project" value="UniProtKB-UniRule"/>
</dbReference>
<dbReference type="PANTHER" id="PTHR43425:SF2">
    <property type="entry name" value="OXYGEN-INSENSITIVE NADPH NITROREDUCTASE"/>
    <property type="match status" value="1"/>
</dbReference>
<dbReference type="AlphaFoldDB" id="A0A1D9LFE0"/>
<dbReference type="Gene3D" id="3.40.109.10">
    <property type="entry name" value="NADH Oxidase"/>
    <property type="match status" value="1"/>
</dbReference>
<dbReference type="InterPro" id="IPR000415">
    <property type="entry name" value="Nitroreductase-like"/>
</dbReference>
<organism evidence="7 8">
    <name type="scientific">Chromobacterium vaccinii</name>
    <dbReference type="NCBI Taxonomy" id="1108595"/>
    <lineage>
        <taxon>Bacteria</taxon>
        <taxon>Pseudomonadati</taxon>
        <taxon>Pseudomonadota</taxon>
        <taxon>Betaproteobacteria</taxon>
        <taxon>Neisseriales</taxon>
        <taxon>Chromobacteriaceae</taxon>
        <taxon>Chromobacterium</taxon>
    </lineage>
</organism>
<dbReference type="InterPro" id="IPR016446">
    <property type="entry name" value="Flavin_OxRdtase_Frp"/>
</dbReference>
<comment type="similarity">
    <text evidence="1 5">Belongs to the flavin oxidoreductase frp family.</text>
</comment>
<dbReference type="GeneID" id="68841205"/>
<dbReference type="InterPro" id="IPR029479">
    <property type="entry name" value="Nitroreductase"/>
</dbReference>
<name>A0A1D9LFE0_9NEIS</name>
<evidence type="ECO:0000256" key="1">
    <source>
        <dbReference type="ARBA" id="ARBA00008366"/>
    </source>
</evidence>
<accession>A0A1D9LFE0</accession>
<protein>
    <submittedName>
        <fullName evidence="7">NADPH-dependent oxidoreductase</fullName>
    </submittedName>
</protein>
<reference evidence="7 8" key="1">
    <citation type="submission" date="2016-10" db="EMBL/GenBank/DDBJ databases">
        <title>Chromobacterium muskegensis sp. nov., an insecticidal bacterium isolated from Sphagnum bogs.</title>
        <authorList>
            <person name="Sparks M.E."/>
            <person name="Blackburn M.B."/>
            <person name="Gundersen-Rindal D.E."/>
            <person name="Mitchell A."/>
            <person name="Farrar R."/>
            <person name="Kuhar D."/>
        </authorList>
    </citation>
    <scope>NUCLEOTIDE SEQUENCE [LARGE SCALE GENOMIC DNA]</scope>
    <source>
        <strain evidence="7 8">21-1</strain>
    </source>
</reference>
<evidence type="ECO:0000313" key="8">
    <source>
        <dbReference type="Proteomes" id="UP000178776"/>
    </source>
</evidence>